<dbReference type="Gene3D" id="2.60.40.420">
    <property type="entry name" value="Cupredoxins - blue copper proteins"/>
    <property type="match status" value="2"/>
</dbReference>
<dbReference type="GO" id="GO:0016491">
    <property type="term" value="F:oxidoreductase activity"/>
    <property type="evidence" value="ECO:0007669"/>
    <property type="project" value="TreeGrafter"/>
</dbReference>
<dbReference type="InterPro" id="IPR045087">
    <property type="entry name" value="Cu-oxidase_fam"/>
</dbReference>
<keyword evidence="5" id="KW-1185">Reference proteome</keyword>
<dbReference type="Proteomes" id="UP001459277">
    <property type="component" value="Unassembled WGS sequence"/>
</dbReference>
<accession>A0AAW2D0W3</accession>
<sequence>MDSRSWLQAGGWRTRGHCLRLNLKGSTYKAYAMAWPYDCSWLIVCALLKAANGVDVFLKWHIAIDTTIKPVSMNQPIITINGMFPGPLINATTNDNIHVNVFNDMDESLLITWNGIRQRLNSWQDGVSGTNCPIQPSKNWTYAFQTKDQIGSFFYFPSTNFHKAGGGFGPIRVNNREVIKVPFPKPEAEFDLLIGDWYQKSYQDIRSSMNTTVIAYSSFPDMMLMNGKGPFLNPLSKSYESFTTYRFRISNVGIAWSFKIRIQNHRMVVVETEGSYTNQITLDSLDVHVGQSYSVLVTSDQITADYFIVASPKMSNATEISGLVGIGVPHYGNSTTPPTGPLPSGPDPFDLEFSINQATSIRWNMTAGGARPNPQGSFNVTDVTLSQTFILSASTAEINGAPRYTVNNVSCLTPDTPLKLADQFANGSGAYVPDEFSTNFTNPESMGV</sequence>
<reference evidence="4 5" key="1">
    <citation type="submission" date="2024-01" db="EMBL/GenBank/DDBJ databases">
        <title>A telomere-to-telomere, gap-free genome of sweet tea (Lithocarpus litseifolius).</title>
        <authorList>
            <person name="Zhou J."/>
        </authorList>
    </citation>
    <scope>NUCLEOTIDE SEQUENCE [LARGE SCALE GENOMIC DNA]</scope>
    <source>
        <strain evidence="4">Zhou-2022a</strain>
        <tissue evidence="4">Leaf</tissue>
    </source>
</reference>
<proteinExistence type="inferred from homology"/>
<feature type="domain" description="Plastocyanin-like" evidence="3">
    <location>
        <begin position="67"/>
        <end position="177"/>
    </location>
</feature>
<dbReference type="PANTHER" id="PTHR11709:SF409">
    <property type="entry name" value="MONOCOPPER OXIDASE-LIKE PROTEIN SKU5"/>
    <property type="match status" value="1"/>
</dbReference>
<dbReference type="PANTHER" id="PTHR11709">
    <property type="entry name" value="MULTI-COPPER OXIDASE"/>
    <property type="match status" value="1"/>
</dbReference>
<dbReference type="EMBL" id="JAZDWU010000005">
    <property type="protein sequence ID" value="KAL0002725.1"/>
    <property type="molecule type" value="Genomic_DNA"/>
</dbReference>
<name>A0AAW2D0W3_9ROSI</name>
<dbReference type="InterPro" id="IPR011707">
    <property type="entry name" value="Cu-oxidase-like_N"/>
</dbReference>
<evidence type="ECO:0000313" key="4">
    <source>
        <dbReference type="EMBL" id="KAL0002725.1"/>
    </source>
</evidence>
<evidence type="ECO:0000313" key="5">
    <source>
        <dbReference type="Proteomes" id="UP001459277"/>
    </source>
</evidence>
<dbReference type="SUPFAM" id="SSF49503">
    <property type="entry name" value="Cupredoxins"/>
    <property type="match status" value="2"/>
</dbReference>
<comment type="similarity">
    <text evidence="1">Belongs to the multicopper oxidase family.</text>
</comment>
<comment type="caution">
    <text evidence="4">The sequence shown here is derived from an EMBL/GenBank/DDBJ whole genome shotgun (WGS) entry which is preliminary data.</text>
</comment>
<evidence type="ECO:0000259" key="2">
    <source>
        <dbReference type="Pfam" id="PF00394"/>
    </source>
</evidence>
<evidence type="ECO:0008006" key="6">
    <source>
        <dbReference type="Google" id="ProtNLM"/>
    </source>
</evidence>
<gene>
    <name evidence="4" type="ORF">SO802_016506</name>
</gene>
<dbReference type="GO" id="GO:0005886">
    <property type="term" value="C:plasma membrane"/>
    <property type="evidence" value="ECO:0007669"/>
    <property type="project" value="TreeGrafter"/>
</dbReference>
<organism evidence="4 5">
    <name type="scientific">Lithocarpus litseifolius</name>
    <dbReference type="NCBI Taxonomy" id="425828"/>
    <lineage>
        <taxon>Eukaryota</taxon>
        <taxon>Viridiplantae</taxon>
        <taxon>Streptophyta</taxon>
        <taxon>Embryophyta</taxon>
        <taxon>Tracheophyta</taxon>
        <taxon>Spermatophyta</taxon>
        <taxon>Magnoliopsida</taxon>
        <taxon>eudicotyledons</taxon>
        <taxon>Gunneridae</taxon>
        <taxon>Pentapetalae</taxon>
        <taxon>rosids</taxon>
        <taxon>fabids</taxon>
        <taxon>Fagales</taxon>
        <taxon>Fagaceae</taxon>
        <taxon>Lithocarpus</taxon>
    </lineage>
</organism>
<feature type="domain" description="Plastocyanin-like" evidence="2">
    <location>
        <begin position="192"/>
        <end position="332"/>
    </location>
</feature>
<dbReference type="Pfam" id="PF07732">
    <property type="entry name" value="Cu-oxidase_3"/>
    <property type="match status" value="1"/>
</dbReference>
<protein>
    <recommendedName>
        <fullName evidence="6">Laccase</fullName>
    </recommendedName>
</protein>
<evidence type="ECO:0000256" key="1">
    <source>
        <dbReference type="ARBA" id="ARBA00010609"/>
    </source>
</evidence>
<dbReference type="GO" id="GO:0005507">
    <property type="term" value="F:copper ion binding"/>
    <property type="evidence" value="ECO:0007669"/>
    <property type="project" value="InterPro"/>
</dbReference>
<evidence type="ECO:0000259" key="3">
    <source>
        <dbReference type="Pfam" id="PF07732"/>
    </source>
</evidence>
<dbReference type="Pfam" id="PF00394">
    <property type="entry name" value="Cu-oxidase"/>
    <property type="match status" value="1"/>
</dbReference>
<dbReference type="AlphaFoldDB" id="A0AAW2D0W3"/>
<dbReference type="InterPro" id="IPR001117">
    <property type="entry name" value="Cu-oxidase_2nd"/>
</dbReference>
<dbReference type="InterPro" id="IPR008972">
    <property type="entry name" value="Cupredoxin"/>
</dbReference>